<dbReference type="GO" id="GO:0043190">
    <property type="term" value="C:ATP-binding cassette (ABC) transporter complex"/>
    <property type="evidence" value="ECO:0007669"/>
    <property type="project" value="InterPro"/>
</dbReference>
<evidence type="ECO:0000313" key="3">
    <source>
        <dbReference type="EMBL" id="AFZ69700.1"/>
    </source>
</evidence>
<evidence type="ECO:0000313" key="4">
    <source>
        <dbReference type="Proteomes" id="UP000010467"/>
    </source>
</evidence>
<dbReference type="HOGENOM" id="CLU_038355_1_1_0"/>
<geneLocation type="plasmid" evidence="3 4">
    <name>pDEIPE01</name>
</geneLocation>
<feature type="signal peptide" evidence="1">
    <location>
        <begin position="1"/>
        <end position="19"/>
    </location>
</feature>
<dbReference type="PATRIC" id="fig|937777.3.peg.4390"/>
<protein>
    <submittedName>
        <fullName evidence="3">Periplasmic glycine betaine/choline-binding (Lipo)protein of an ABC-type transport system (Osmoprotectant binding protein)</fullName>
    </submittedName>
</protein>
<dbReference type="SUPFAM" id="SSF53850">
    <property type="entry name" value="Periplasmic binding protein-like II"/>
    <property type="match status" value="1"/>
</dbReference>
<dbReference type="Gene3D" id="3.40.190.10">
    <property type="entry name" value="Periplasmic binding protein-like II"/>
    <property type="match status" value="1"/>
</dbReference>
<dbReference type="KEGG" id="dpd:Deipe_4360"/>
<dbReference type="RefSeq" id="WP_015231600.1">
    <property type="nucleotide sequence ID" value="NC_019789.1"/>
</dbReference>
<dbReference type="InterPro" id="IPR007210">
    <property type="entry name" value="ABC_Gly_betaine_transp_sub-bd"/>
</dbReference>
<evidence type="ECO:0000259" key="2">
    <source>
        <dbReference type="Pfam" id="PF04069"/>
    </source>
</evidence>
<evidence type="ECO:0000256" key="1">
    <source>
        <dbReference type="SAM" id="SignalP"/>
    </source>
</evidence>
<dbReference type="Proteomes" id="UP000010467">
    <property type="component" value="Plasmid pDEIPE01"/>
</dbReference>
<reference evidence="4" key="1">
    <citation type="submission" date="2012-03" db="EMBL/GenBank/DDBJ databases">
        <title>Complete sequence of plasmid 1 of Deinococcus peraridilitoris DSM 19664.</title>
        <authorList>
            <person name="Lucas S."/>
            <person name="Copeland A."/>
            <person name="Lapidus A."/>
            <person name="Glavina del Rio T."/>
            <person name="Dalin E."/>
            <person name="Tice H."/>
            <person name="Bruce D."/>
            <person name="Goodwin L."/>
            <person name="Pitluck S."/>
            <person name="Peters L."/>
            <person name="Mikhailova N."/>
            <person name="Lu M."/>
            <person name="Kyrpides N."/>
            <person name="Mavromatis K."/>
            <person name="Ivanova N."/>
            <person name="Brettin T."/>
            <person name="Detter J.C."/>
            <person name="Han C."/>
            <person name="Larimer F."/>
            <person name="Land M."/>
            <person name="Hauser L."/>
            <person name="Markowitz V."/>
            <person name="Cheng J.-F."/>
            <person name="Hugenholtz P."/>
            <person name="Woyke T."/>
            <person name="Wu D."/>
            <person name="Pukall R."/>
            <person name="Steenblock K."/>
            <person name="Brambilla E."/>
            <person name="Klenk H.-P."/>
            <person name="Eisen J.A."/>
        </authorList>
    </citation>
    <scope>NUCLEOTIDE SEQUENCE [LARGE SCALE GENOMIC DNA]</scope>
    <source>
        <strain evidence="4">DSM 19664 / LMG 22246 / CIP 109416 / KR-200</strain>
        <plasmid evidence="4">Plasmid pDEIPE01</plasmid>
    </source>
</reference>
<feature type="chain" id="PRO_5003939160" evidence="1">
    <location>
        <begin position="20"/>
        <end position="303"/>
    </location>
</feature>
<proteinExistence type="predicted"/>
<feature type="domain" description="ABC-type glycine betaine transport system substrate-binding" evidence="2">
    <location>
        <begin position="21"/>
        <end position="297"/>
    </location>
</feature>
<name>L0A9H7_DEIPD</name>
<keyword evidence="1" id="KW-0732">Signal</keyword>
<sequence length="303" mass="32344">MKLKHLLVLTALSAGTALAADPITVASKSATEGQLLGQMIILTLEDMGLKTVDKTALGDTGTSRRALTSGEVDIYPEYTGTALNVFFKDQKFDPSLAKNARKSYQTVKELDAKNGIVWLAPAPANNTWAVALPQKFASEHKIATLADFAKYVNGGGNVKVAGSPEFFNRPDSFPAFENAYGFQLKPDQKLILAGATTPQTQSAAANGTNGVNVAMAYGTDGSLAALKLVVLSDPKGAQPVYQPAPTVRAEVLKAHPEIRARLDKIFTKLDLKTLQDLNGQIAVEGKNARDVAQTYLKSNNLIK</sequence>
<dbReference type="Gene3D" id="3.40.190.120">
    <property type="entry name" value="Osmoprotection protein (prox), domain 2"/>
    <property type="match status" value="1"/>
</dbReference>
<dbReference type="AlphaFoldDB" id="L0A9H7"/>
<dbReference type="Pfam" id="PF04069">
    <property type="entry name" value="OpuAC"/>
    <property type="match status" value="1"/>
</dbReference>
<keyword evidence="4" id="KW-1185">Reference proteome</keyword>
<dbReference type="EMBL" id="CP003383">
    <property type="protein sequence ID" value="AFZ69700.1"/>
    <property type="molecule type" value="Genomic_DNA"/>
</dbReference>
<accession>L0A9H7</accession>
<gene>
    <name evidence="3" type="ordered locus">Deipe_4360</name>
</gene>
<dbReference type="GO" id="GO:0022857">
    <property type="term" value="F:transmembrane transporter activity"/>
    <property type="evidence" value="ECO:0007669"/>
    <property type="project" value="InterPro"/>
</dbReference>
<dbReference type="CDD" id="cd13616">
    <property type="entry name" value="PBP2_OsmF"/>
    <property type="match status" value="1"/>
</dbReference>
<keyword evidence="3" id="KW-0614">Plasmid</keyword>
<organism evidence="3 4">
    <name type="scientific">Deinococcus peraridilitoris (strain DSM 19664 / LMG 22246 / CIP 109416 / KR-200)</name>
    <dbReference type="NCBI Taxonomy" id="937777"/>
    <lineage>
        <taxon>Bacteria</taxon>
        <taxon>Thermotogati</taxon>
        <taxon>Deinococcota</taxon>
        <taxon>Deinococci</taxon>
        <taxon>Deinococcales</taxon>
        <taxon>Deinococcaceae</taxon>
        <taxon>Deinococcus</taxon>
    </lineage>
</organism>